<accession>A0A2G9GQA1</accession>
<comment type="caution">
    <text evidence="2">The sequence shown here is derived from an EMBL/GenBank/DDBJ whole genome shotgun (WGS) entry which is preliminary data.</text>
</comment>
<dbReference type="Proteomes" id="UP000231279">
    <property type="component" value="Unassembled WGS sequence"/>
</dbReference>
<feature type="compositionally biased region" description="Acidic residues" evidence="1">
    <location>
        <begin position="8"/>
        <end position="17"/>
    </location>
</feature>
<feature type="region of interest" description="Disordered" evidence="1">
    <location>
        <begin position="1"/>
        <end position="30"/>
    </location>
</feature>
<dbReference type="AlphaFoldDB" id="A0A2G9GQA1"/>
<evidence type="ECO:0000313" key="2">
    <source>
        <dbReference type="EMBL" id="PIN07405.1"/>
    </source>
</evidence>
<protein>
    <submittedName>
        <fullName evidence="2">Uncharacterized protein</fullName>
    </submittedName>
</protein>
<organism evidence="2 3">
    <name type="scientific">Handroanthus impetiginosus</name>
    <dbReference type="NCBI Taxonomy" id="429701"/>
    <lineage>
        <taxon>Eukaryota</taxon>
        <taxon>Viridiplantae</taxon>
        <taxon>Streptophyta</taxon>
        <taxon>Embryophyta</taxon>
        <taxon>Tracheophyta</taxon>
        <taxon>Spermatophyta</taxon>
        <taxon>Magnoliopsida</taxon>
        <taxon>eudicotyledons</taxon>
        <taxon>Gunneridae</taxon>
        <taxon>Pentapetalae</taxon>
        <taxon>asterids</taxon>
        <taxon>lamiids</taxon>
        <taxon>Lamiales</taxon>
        <taxon>Bignoniaceae</taxon>
        <taxon>Crescentiina</taxon>
        <taxon>Tabebuia alliance</taxon>
        <taxon>Handroanthus</taxon>
    </lineage>
</organism>
<evidence type="ECO:0000313" key="3">
    <source>
        <dbReference type="Proteomes" id="UP000231279"/>
    </source>
</evidence>
<keyword evidence="3" id="KW-1185">Reference proteome</keyword>
<dbReference type="OrthoDB" id="913607at2759"/>
<proteinExistence type="predicted"/>
<gene>
    <name evidence="2" type="ORF">CDL12_20027</name>
</gene>
<sequence length="187" mass="21190">MEGRGEEESGSEAEREEEFVNGHDEDSGVSDTIGPMQLVFKELNTLIRKVIFPVGYKFVFPSPRARASNPPMGYFTIFTAYFSSGHSILLDPLLVDLEHSYGLCLSQLMPNLFIYFANFQLGLPLNEIFQSLFLGRKVLNEPFFYFFPRLELSFLGGIIAEGFWKERFSLYKIGVEISRPPGVAPLV</sequence>
<reference evidence="3" key="1">
    <citation type="journal article" date="2018" name="Gigascience">
        <title>Genome assembly of the Pink Ipe (Handroanthus impetiginosus, Bignoniaceae), a highly valued, ecologically keystone Neotropical timber forest tree.</title>
        <authorList>
            <person name="Silva-Junior O.B."/>
            <person name="Grattapaglia D."/>
            <person name="Novaes E."/>
            <person name="Collevatti R.G."/>
        </authorList>
    </citation>
    <scope>NUCLEOTIDE SEQUENCE [LARGE SCALE GENOMIC DNA]</scope>
    <source>
        <strain evidence="3">cv. UFG-1</strain>
    </source>
</reference>
<dbReference type="EMBL" id="NKXS01004107">
    <property type="protein sequence ID" value="PIN07405.1"/>
    <property type="molecule type" value="Genomic_DNA"/>
</dbReference>
<evidence type="ECO:0000256" key="1">
    <source>
        <dbReference type="SAM" id="MobiDB-lite"/>
    </source>
</evidence>
<name>A0A2G9GQA1_9LAMI</name>